<evidence type="ECO:0000256" key="3">
    <source>
        <dbReference type="ARBA" id="ARBA00047831"/>
    </source>
</evidence>
<dbReference type="GO" id="GO:0046677">
    <property type="term" value="P:response to antibiotic"/>
    <property type="evidence" value="ECO:0007669"/>
    <property type="project" value="UniProtKB-KW"/>
</dbReference>
<keyword evidence="1" id="KW-0808">Transferase</keyword>
<comment type="catalytic activity">
    <reaction evidence="3">
        <text>spectinomycin + ATP = 9-O-adenylylspectinomycin + diphosphate</text>
        <dbReference type="Rhea" id="RHEA:63228"/>
        <dbReference type="ChEBI" id="CHEBI:30616"/>
        <dbReference type="ChEBI" id="CHEBI:33019"/>
        <dbReference type="ChEBI" id="CHEBI:146260"/>
        <dbReference type="ChEBI" id="CHEBI:146261"/>
    </reaction>
</comment>
<accession>A0A645CUE1</accession>
<dbReference type="Gene3D" id="3.30.460.10">
    <property type="entry name" value="Beta Polymerase, domain 2"/>
    <property type="match status" value="1"/>
</dbReference>
<dbReference type="InterPro" id="IPR025184">
    <property type="entry name" value="AadA_C"/>
</dbReference>
<evidence type="ECO:0008006" key="7">
    <source>
        <dbReference type="Google" id="ProtNLM"/>
    </source>
</evidence>
<name>A0A645CUE1_9ZZZZ</name>
<dbReference type="InterPro" id="IPR002934">
    <property type="entry name" value="Polymerase_NTP_transf_dom"/>
</dbReference>
<dbReference type="InterPro" id="IPR043519">
    <property type="entry name" value="NT_sf"/>
</dbReference>
<dbReference type="AlphaFoldDB" id="A0A645CUE1"/>
<dbReference type="CDD" id="cd05403">
    <property type="entry name" value="NT_KNTase_like"/>
    <property type="match status" value="1"/>
</dbReference>
<organism evidence="6">
    <name type="scientific">bioreactor metagenome</name>
    <dbReference type="NCBI Taxonomy" id="1076179"/>
    <lineage>
        <taxon>unclassified sequences</taxon>
        <taxon>metagenomes</taxon>
        <taxon>ecological metagenomes</taxon>
    </lineage>
</organism>
<evidence type="ECO:0000259" key="5">
    <source>
        <dbReference type="Pfam" id="PF13427"/>
    </source>
</evidence>
<keyword evidence="2" id="KW-0046">Antibiotic resistance</keyword>
<feature type="domain" description="Adenylyltransferase AadA C-terminal" evidence="5">
    <location>
        <begin position="145"/>
        <end position="243"/>
    </location>
</feature>
<evidence type="ECO:0000313" key="6">
    <source>
        <dbReference type="EMBL" id="MPM80524.1"/>
    </source>
</evidence>
<evidence type="ECO:0000259" key="4">
    <source>
        <dbReference type="Pfam" id="PF01909"/>
    </source>
</evidence>
<feature type="domain" description="Polymerase nucleotidyl transferase" evidence="4">
    <location>
        <begin position="22"/>
        <end position="54"/>
    </location>
</feature>
<dbReference type="Pfam" id="PF01909">
    <property type="entry name" value="NTP_transf_2"/>
    <property type="match status" value="1"/>
</dbReference>
<dbReference type="PROSITE" id="PS51257">
    <property type="entry name" value="PROKAR_LIPOPROTEIN"/>
    <property type="match status" value="1"/>
</dbReference>
<sequence length="249" mass="28700">MEPMKILDIIVEGYKNILDKNLVGIYLHGSLAMGCYTTDSDIDFVALVKEPIDISIKKAIIESIMHLKDLPKKGIEMSVVLDKYAREFVYPTPFALHYSDAHKNKYISDCNYICGGYTDKDLAAHFTIIKHKGICLYGKRIEEAFNDIPTKYYIDSIRSDIENAREDIIENTVYITLNLCRVLYYVKENVISSKLEAGNWAKEEVPQQYGKIVEDAVKIYSSKLGQMEYNKELLINYADYMLKEIERCK</sequence>
<protein>
    <recommendedName>
        <fullName evidence="7">Streptomycin 3''-adenylyltransferase</fullName>
    </recommendedName>
</protein>
<reference evidence="6" key="1">
    <citation type="submission" date="2019-08" db="EMBL/GenBank/DDBJ databases">
        <authorList>
            <person name="Kucharzyk K."/>
            <person name="Murdoch R.W."/>
            <person name="Higgins S."/>
            <person name="Loffler F."/>
        </authorList>
    </citation>
    <scope>NUCLEOTIDE SEQUENCE</scope>
</reference>
<dbReference type="InterPro" id="IPR024172">
    <property type="entry name" value="AadA/Aad9"/>
</dbReference>
<comment type="caution">
    <text evidence="6">The sequence shown here is derived from an EMBL/GenBank/DDBJ whole genome shotgun (WGS) entry which is preliminary data.</text>
</comment>
<evidence type="ECO:0000256" key="2">
    <source>
        <dbReference type="ARBA" id="ARBA00023251"/>
    </source>
</evidence>
<dbReference type="PIRSF" id="PIRSF000819">
    <property type="entry name" value="Streptomycin_3-adenylyltransf"/>
    <property type="match status" value="1"/>
</dbReference>
<dbReference type="SUPFAM" id="SSF81301">
    <property type="entry name" value="Nucleotidyltransferase"/>
    <property type="match status" value="1"/>
</dbReference>
<gene>
    <name evidence="6" type="ORF">SDC9_127571</name>
</gene>
<proteinExistence type="predicted"/>
<evidence type="ECO:0000256" key="1">
    <source>
        <dbReference type="ARBA" id="ARBA00022679"/>
    </source>
</evidence>
<dbReference type="Pfam" id="PF13427">
    <property type="entry name" value="AadA_C"/>
    <property type="match status" value="1"/>
</dbReference>
<dbReference type="EMBL" id="VSSQ01030122">
    <property type="protein sequence ID" value="MPM80524.1"/>
    <property type="molecule type" value="Genomic_DNA"/>
</dbReference>
<dbReference type="GO" id="GO:0070566">
    <property type="term" value="F:adenylyltransferase activity"/>
    <property type="evidence" value="ECO:0007669"/>
    <property type="project" value="InterPro"/>
</dbReference>